<dbReference type="GO" id="GO:1900150">
    <property type="term" value="P:regulation of defense response to fungus"/>
    <property type="evidence" value="ECO:0007669"/>
    <property type="project" value="InterPro"/>
</dbReference>
<reference evidence="5 6" key="1">
    <citation type="submission" date="2020-08" db="EMBL/GenBank/DDBJ databases">
        <title>Plant Genome Project.</title>
        <authorList>
            <person name="Zhang R.-G."/>
        </authorList>
    </citation>
    <scope>NUCLEOTIDE SEQUENCE [LARGE SCALE GENOMIC DNA]</scope>
    <source>
        <tissue evidence="5">Rhizome</tissue>
    </source>
</reference>
<dbReference type="PANTHER" id="PTHR31105">
    <property type="entry name" value="EXTRA-LARGE G-PROTEIN-LIKE"/>
    <property type="match status" value="1"/>
</dbReference>
<evidence type="ECO:0000259" key="3">
    <source>
        <dbReference type="Pfam" id="PF11331"/>
    </source>
</evidence>
<feature type="compositionally biased region" description="Polar residues" evidence="1">
    <location>
        <begin position="509"/>
        <end position="520"/>
    </location>
</feature>
<protein>
    <recommendedName>
        <fullName evidence="7">Zinc-ribbon domain-containing protein</fullName>
    </recommendedName>
</protein>
<dbReference type="EMBL" id="JACMSC010000006">
    <property type="protein sequence ID" value="KAG6517385.1"/>
    <property type="molecule type" value="Genomic_DNA"/>
</dbReference>
<feature type="signal peptide" evidence="2">
    <location>
        <begin position="1"/>
        <end position="23"/>
    </location>
</feature>
<comment type="caution">
    <text evidence="5">The sequence shown here is derived from an EMBL/GenBank/DDBJ whole genome shotgun (WGS) entry which is preliminary data.</text>
</comment>
<proteinExistence type="predicted"/>
<gene>
    <name evidence="5" type="ORF">ZIOFF_020771</name>
</gene>
<feature type="region of interest" description="Disordered" evidence="1">
    <location>
        <begin position="158"/>
        <end position="220"/>
    </location>
</feature>
<evidence type="ECO:0000256" key="1">
    <source>
        <dbReference type="SAM" id="MobiDB-lite"/>
    </source>
</evidence>
<dbReference type="InterPro" id="IPR055126">
    <property type="entry name" value="EDR4-like_N"/>
</dbReference>
<name>A0A8J5LGS2_ZINOF</name>
<feature type="region of interest" description="Disordered" evidence="1">
    <location>
        <begin position="428"/>
        <end position="457"/>
    </location>
</feature>
<keyword evidence="6" id="KW-1185">Reference proteome</keyword>
<sequence length="748" mass="83005">MGESLLLLSPLMLLSSLASSGCGEEFPGALVKQLPMEEGMGLPEAAEKRLHEEEGKFWWWGRKVLEEQRTFRRKGSWDRGEEILAGTNLSSFSPGDAADDFASSSPPFLRLLRQGSGMAESGGGRWTGRPVRCPKCDDLLPDLADLTTHRCRGPAAAFRDSPWERNSTGLNSREEQGRLGLNPDAASRRRPTSRSDDAVPAFCRMPPEDKMRSKKTNQSRIHEAEFASKDSLMLLRQLDELRDRISRSSEFVGKPIWKLPAPTERPVWYSSPEFTSKPRERVGVSGAYSSGLNNDHGASRKEYLHGQFDADHRKYKLLLERVTPCSNTDEEHNEKVARAASSKTKRLHPCRAFAGATPFVICSSCFELLKLPQVILLVSKKLSKLRCGSCSEVLCIELTGNRLVVSSCSTIPEAIASSHVKVNGHERYTAQTSTKSDDSSISEEHGGNSSSHLTSSHELMERESIDLTYLEKLKGISVASDRSEIVENPDSIVVSDVADLPIQDNLTFSLSSPKSISESGSQKEHSDEEITISNSHKFDQSYEKGEAITEIDLSVNDYSISSQDYHGIEKHQNQTFIDKTDDSLVLNTSLGDTTRINLPARDERSQVWVNSHPIPDHLVWKAEKKAGTIVPGEYWYDRYAGFWGVMGQPCLGIIPPFIEEFDYPMPENCAGGNTGVLLNRRELHRKDLNMLVTRGFPLSAGRSYLLDFSGNLSAEISGVHLANFGKLAPTVKKTGRGFGMRVPRSTVR</sequence>
<feature type="domain" description="Enhanced disease resistance 4-like N-terminal" evidence="4">
    <location>
        <begin position="129"/>
        <end position="153"/>
    </location>
</feature>
<accession>A0A8J5LGS2</accession>
<organism evidence="5 6">
    <name type="scientific">Zingiber officinale</name>
    <name type="common">Ginger</name>
    <name type="synonym">Amomum zingiber</name>
    <dbReference type="NCBI Taxonomy" id="94328"/>
    <lineage>
        <taxon>Eukaryota</taxon>
        <taxon>Viridiplantae</taxon>
        <taxon>Streptophyta</taxon>
        <taxon>Embryophyta</taxon>
        <taxon>Tracheophyta</taxon>
        <taxon>Spermatophyta</taxon>
        <taxon>Magnoliopsida</taxon>
        <taxon>Liliopsida</taxon>
        <taxon>Zingiberales</taxon>
        <taxon>Zingiberaceae</taxon>
        <taxon>Zingiber</taxon>
    </lineage>
</organism>
<dbReference type="Proteomes" id="UP000734854">
    <property type="component" value="Unassembled WGS sequence"/>
</dbReference>
<dbReference type="Pfam" id="PF11331">
    <property type="entry name" value="Zn_ribbon_12"/>
    <property type="match status" value="1"/>
</dbReference>
<evidence type="ECO:0000313" key="5">
    <source>
        <dbReference type="EMBL" id="KAG6517385.1"/>
    </source>
</evidence>
<feature type="compositionally biased region" description="Basic and acidic residues" evidence="1">
    <location>
        <begin position="435"/>
        <end position="446"/>
    </location>
</feature>
<feature type="compositionally biased region" description="Polar residues" evidence="1">
    <location>
        <begin position="447"/>
        <end position="457"/>
    </location>
</feature>
<dbReference type="AlphaFoldDB" id="A0A8J5LGS2"/>
<feature type="domain" description="Probable zinc-ribbon" evidence="3">
    <location>
        <begin position="354"/>
        <end position="397"/>
    </location>
</feature>
<dbReference type="Pfam" id="PF22910">
    <property type="entry name" value="EDR4-like_1st"/>
    <property type="match status" value="1"/>
</dbReference>
<dbReference type="PANTHER" id="PTHR31105:SF42">
    <property type="entry name" value="OS02G0258300 PROTEIN"/>
    <property type="match status" value="1"/>
</dbReference>
<dbReference type="InterPro" id="IPR021480">
    <property type="entry name" value="Zinc_ribbon_12"/>
</dbReference>
<evidence type="ECO:0000259" key="4">
    <source>
        <dbReference type="Pfam" id="PF22910"/>
    </source>
</evidence>
<evidence type="ECO:0008006" key="7">
    <source>
        <dbReference type="Google" id="ProtNLM"/>
    </source>
</evidence>
<feature type="chain" id="PRO_5035222049" description="Zinc-ribbon domain-containing protein" evidence="2">
    <location>
        <begin position="24"/>
        <end position="748"/>
    </location>
</feature>
<keyword evidence="2" id="KW-0732">Signal</keyword>
<evidence type="ECO:0000256" key="2">
    <source>
        <dbReference type="SAM" id="SignalP"/>
    </source>
</evidence>
<feature type="region of interest" description="Disordered" evidence="1">
    <location>
        <begin position="509"/>
        <end position="538"/>
    </location>
</feature>
<evidence type="ECO:0000313" key="6">
    <source>
        <dbReference type="Proteomes" id="UP000734854"/>
    </source>
</evidence>
<dbReference type="InterPro" id="IPR040244">
    <property type="entry name" value="EDR4-like"/>
</dbReference>